<dbReference type="AlphaFoldDB" id="A0A8B7D5N8"/>
<dbReference type="RefSeq" id="XP_008813470.3">
    <property type="nucleotide sequence ID" value="XM_008815248.4"/>
</dbReference>
<evidence type="ECO:0000313" key="8">
    <source>
        <dbReference type="RefSeq" id="XP_008813470.3"/>
    </source>
</evidence>
<dbReference type="GO" id="GO:0046983">
    <property type="term" value="F:protein dimerization activity"/>
    <property type="evidence" value="ECO:0007669"/>
    <property type="project" value="InterPro"/>
</dbReference>
<dbReference type="InterPro" id="IPR045843">
    <property type="entry name" value="IND-like"/>
</dbReference>
<dbReference type="PANTHER" id="PTHR16223:SF238">
    <property type="entry name" value="TRANSCRIPTION FACTOR BHLH114"/>
    <property type="match status" value="1"/>
</dbReference>
<proteinExistence type="inferred from homology"/>
<dbReference type="CDD" id="cd11393">
    <property type="entry name" value="bHLH_AtbHLH_like"/>
    <property type="match status" value="1"/>
</dbReference>
<dbReference type="InterPro" id="IPR011598">
    <property type="entry name" value="bHLH_dom"/>
</dbReference>
<accession>A0A8B7D5N8</accession>
<evidence type="ECO:0000256" key="3">
    <source>
        <dbReference type="ARBA" id="ARBA00023015"/>
    </source>
</evidence>
<evidence type="ECO:0000256" key="4">
    <source>
        <dbReference type="ARBA" id="ARBA00023163"/>
    </source>
</evidence>
<dbReference type="Proteomes" id="UP000228380">
    <property type="component" value="Chromosome 18"/>
</dbReference>
<dbReference type="PANTHER" id="PTHR16223">
    <property type="entry name" value="TRANSCRIPTION FACTOR BHLH83-RELATED"/>
    <property type="match status" value="1"/>
</dbReference>
<evidence type="ECO:0000256" key="2">
    <source>
        <dbReference type="ARBA" id="ARBA00005510"/>
    </source>
</evidence>
<name>A0A8B7D5N8_PHODC</name>
<evidence type="ECO:0000256" key="5">
    <source>
        <dbReference type="ARBA" id="ARBA00023242"/>
    </source>
</evidence>
<organism evidence="7 8">
    <name type="scientific">Phoenix dactylifera</name>
    <name type="common">Date palm</name>
    <dbReference type="NCBI Taxonomy" id="42345"/>
    <lineage>
        <taxon>Eukaryota</taxon>
        <taxon>Viridiplantae</taxon>
        <taxon>Streptophyta</taxon>
        <taxon>Embryophyta</taxon>
        <taxon>Tracheophyta</taxon>
        <taxon>Spermatophyta</taxon>
        <taxon>Magnoliopsida</taxon>
        <taxon>Liliopsida</taxon>
        <taxon>Arecaceae</taxon>
        <taxon>Coryphoideae</taxon>
        <taxon>Phoeniceae</taxon>
        <taxon>Phoenix</taxon>
    </lineage>
</organism>
<dbReference type="PROSITE" id="PS50888">
    <property type="entry name" value="BHLH"/>
    <property type="match status" value="1"/>
</dbReference>
<dbReference type="InterPro" id="IPR036638">
    <property type="entry name" value="HLH_DNA-bd_sf"/>
</dbReference>
<dbReference type="GO" id="GO:0000981">
    <property type="term" value="F:DNA-binding transcription factor activity, RNA polymerase II-specific"/>
    <property type="evidence" value="ECO:0007669"/>
    <property type="project" value="TreeGrafter"/>
</dbReference>
<gene>
    <name evidence="8" type="primary">LOC103724092</name>
</gene>
<sequence length="251" mass="28049">MGEDTHGGGWMTEMQQWFNLPENVPMISTYSPTSLEFNDPLRSWSNQNFGPSSSQTSNWFAEAAPLHPIKEEGHQQDSEEPLESFSEVPSSLLKNTGGGRCPPFPVLNQSSHMVSYDNSRRRKTSPDSCCIYSGRKCSEIPITSHVAPLKVRKEKLGDRITMLQQLVSPFGKTDTASVLLDATEYIKCHHEQLTVLCAPYVKMSYEIKKEMEGKEDLRSRGLCLVPISTICNAGRDASINSWAPKSGTIYR</sequence>
<dbReference type="GeneID" id="103724092"/>
<evidence type="ECO:0000313" key="7">
    <source>
        <dbReference type="Proteomes" id="UP000228380"/>
    </source>
</evidence>
<dbReference type="InterPro" id="IPR045239">
    <property type="entry name" value="bHLH95_bHLH"/>
</dbReference>
<keyword evidence="5" id="KW-0539">Nucleus</keyword>
<dbReference type="KEGG" id="pda:103724092"/>
<dbReference type="GO" id="GO:0000978">
    <property type="term" value="F:RNA polymerase II cis-regulatory region sequence-specific DNA binding"/>
    <property type="evidence" value="ECO:0007669"/>
    <property type="project" value="TreeGrafter"/>
</dbReference>
<reference evidence="8" key="2">
    <citation type="submission" date="2025-08" db="UniProtKB">
        <authorList>
            <consortium name="RefSeq"/>
        </authorList>
    </citation>
    <scope>IDENTIFICATION</scope>
    <source>
        <tissue evidence="8">Young leaves</tissue>
    </source>
</reference>
<protein>
    <submittedName>
        <fullName evidence="8">Transcription factor bHLH123-like isoform X2</fullName>
    </submittedName>
</protein>
<dbReference type="SUPFAM" id="SSF47459">
    <property type="entry name" value="HLH, helix-loop-helix DNA-binding domain"/>
    <property type="match status" value="1"/>
</dbReference>
<evidence type="ECO:0000256" key="1">
    <source>
        <dbReference type="ARBA" id="ARBA00004123"/>
    </source>
</evidence>
<keyword evidence="4" id="KW-0804">Transcription</keyword>
<keyword evidence="7" id="KW-1185">Reference proteome</keyword>
<feature type="domain" description="BHLH" evidence="6">
    <location>
        <begin position="140"/>
        <end position="189"/>
    </location>
</feature>
<comment type="similarity">
    <text evidence="2">Belongs to the bHLH protein family.</text>
</comment>
<reference evidence="7" key="1">
    <citation type="journal article" date="2019" name="Nat. Commun.">
        <title>Genome-wide association mapping of date palm fruit traits.</title>
        <authorList>
            <person name="Hazzouri K.M."/>
            <person name="Gros-Balthazard M."/>
            <person name="Flowers J.M."/>
            <person name="Copetti D."/>
            <person name="Lemansour A."/>
            <person name="Lebrun M."/>
            <person name="Masmoudi K."/>
            <person name="Ferrand S."/>
            <person name="Dhar M.I."/>
            <person name="Fresquez Z.A."/>
            <person name="Rosas U."/>
            <person name="Zhang J."/>
            <person name="Talag J."/>
            <person name="Lee S."/>
            <person name="Kudrna D."/>
            <person name="Powell R.F."/>
            <person name="Leitch I.J."/>
            <person name="Krueger R.R."/>
            <person name="Wing R.A."/>
            <person name="Amiri K.M.A."/>
            <person name="Purugganan M.D."/>
        </authorList>
    </citation>
    <scope>NUCLEOTIDE SEQUENCE [LARGE SCALE GENOMIC DNA]</scope>
    <source>
        <strain evidence="7">cv. Khalas</strain>
    </source>
</reference>
<evidence type="ECO:0000259" key="6">
    <source>
        <dbReference type="PROSITE" id="PS50888"/>
    </source>
</evidence>
<keyword evidence="3" id="KW-0805">Transcription regulation</keyword>
<comment type="subcellular location">
    <subcellularLocation>
        <location evidence="1">Nucleus</location>
    </subcellularLocation>
</comment>
<dbReference type="GO" id="GO:0005634">
    <property type="term" value="C:nucleus"/>
    <property type="evidence" value="ECO:0007669"/>
    <property type="project" value="UniProtKB-SubCell"/>
</dbReference>